<dbReference type="InterPro" id="IPR012338">
    <property type="entry name" value="Beta-lactam/transpept-like"/>
</dbReference>
<dbReference type="InterPro" id="IPR023346">
    <property type="entry name" value="Lysozyme-like_dom_sf"/>
</dbReference>
<proteinExistence type="predicted"/>
<evidence type="ECO:0000256" key="13">
    <source>
        <dbReference type="ARBA" id="ARBA00034000"/>
    </source>
</evidence>
<dbReference type="PANTHER" id="PTHR32282:SF33">
    <property type="entry name" value="PEPTIDOGLYCAN GLYCOSYLTRANSFERASE"/>
    <property type="match status" value="1"/>
</dbReference>
<evidence type="ECO:0000256" key="7">
    <source>
        <dbReference type="ARBA" id="ARBA00022676"/>
    </source>
</evidence>
<dbReference type="GO" id="GO:0006508">
    <property type="term" value="P:proteolysis"/>
    <property type="evidence" value="ECO:0007669"/>
    <property type="project" value="UniProtKB-KW"/>
</dbReference>
<reference evidence="19" key="1">
    <citation type="submission" date="2018-02" db="EMBL/GenBank/DDBJ databases">
        <authorList>
            <person name="Hausmann B."/>
        </authorList>
    </citation>
    <scope>NUCLEOTIDE SEQUENCE [LARGE SCALE GENOMIC DNA]</scope>
    <source>
        <strain evidence="19">Peat soil MAG SbF1</strain>
    </source>
</reference>
<comment type="catalytic activity">
    <reaction evidence="13">
        <text>Preferential cleavage: (Ac)2-L-Lys-D-Ala-|-D-Ala. Also transpeptidation of peptidyl-alanyl moieties that are N-acyl substituents of D-alanine.</text>
        <dbReference type="EC" id="3.4.16.4"/>
    </reaction>
</comment>
<evidence type="ECO:0000256" key="5">
    <source>
        <dbReference type="ARBA" id="ARBA00022645"/>
    </source>
</evidence>
<keyword evidence="6" id="KW-0645">Protease</keyword>
<dbReference type="Gene3D" id="3.40.710.10">
    <property type="entry name" value="DD-peptidase/beta-lactamase superfamily"/>
    <property type="match status" value="1"/>
</dbReference>
<sequence>MYINKAYSKQQILEFYVNNCYFGEGCYGIEDAAQHYFSKPASDLTLAESATLCGVSNNPTLFSPTKNPKNSTARRNIVLNSMLVQNKITQAQYNEAKNEALTLNIKESVVTPENYMTSYAIDCVVREMMQQDAFKFQFIFASDDARKSYESQYQEEYLKFDKQVRSGGYQIYTSLNTSKQTELQNDVDSNLASFTDVDPKTNKYKMQGAAVSIDNQTGYIVAIVGGRGTSDIFNRAFLSFRQPGSSIKPVLDYAPAFDKGFHPLSQINDSYIENGPVNDTHSYQGSVTIRYATEVSINTVAFKVLENVNPVVGLNYLAKMQYSGIYPEDNTPIAAIGGFTSGVTPVEQAGGYFTLENHGYYEQPSCVKQVKYINSQVIYANPRTGVQVYTPESAYMMTDVLKGVISSDDGTGAALKISGQIVAGKTGSTDQSKDGWFCGYSKYYTTAVWCGYDIPEPIPSLYGNSYPGHIWLDYMTAIHRDLPQLDFDKPAGIVLKNIDDNGNMVSYDSGLQDMFSQPLLDKSAEGHKKRP</sequence>
<dbReference type="InterPro" id="IPR036950">
    <property type="entry name" value="PBP_transglycosylase"/>
</dbReference>
<dbReference type="Pfam" id="PF00912">
    <property type="entry name" value="Transgly"/>
    <property type="match status" value="1"/>
</dbReference>
<dbReference type="Pfam" id="PF00905">
    <property type="entry name" value="Transpeptidase"/>
    <property type="match status" value="1"/>
</dbReference>
<organism evidence="18 19">
    <name type="scientific">Candidatus Desulfosporosinus infrequens</name>
    <dbReference type="NCBI Taxonomy" id="2043169"/>
    <lineage>
        <taxon>Bacteria</taxon>
        <taxon>Bacillati</taxon>
        <taxon>Bacillota</taxon>
        <taxon>Clostridia</taxon>
        <taxon>Eubacteriales</taxon>
        <taxon>Desulfitobacteriaceae</taxon>
        <taxon>Desulfosporosinus</taxon>
    </lineage>
</organism>
<gene>
    <name evidence="18" type="ORF">SBF1_8460001</name>
</gene>
<keyword evidence="12" id="KW-0511">Multifunctional enzyme</keyword>
<dbReference type="EC" id="3.4.16.4" evidence="3"/>
<comment type="function">
    <text evidence="1">Cell wall formation. Synthesis of cross-linked peptidoglycan from the lipid intermediates. The enzyme has a penicillin-insensitive transglycosylase N-terminal domain (formation of linear glycan strands) and a penicillin-sensitive transpeptidase C-terminal domain (cross-linking of the peptide subunits).</text>
</comment>
<dbReference type="Proteomes" id="UP000238916">
    <property type="component" value="Unassembled WGS sequence"/>
</dbReference>
<dbReference type="GO" id="GO:0008955">
    <property type="term" value="F:peptidoglycan glycosyltransferase activity"/>
    <property type="evidence" value="ECO:0007669"/>
    <property type="project" value="UniProtKB-EC"/>
</dbReference>
<evidence type="ECO:0000256" key="3">
    <source>
        <dbReference type="ARBA" id="ARBA00012448"/>
    </source>
</evidence>
<dbReference type="EC" id="2.4.99.28" evidence="14"/>
<dbReference type="InterPro" id="IPR050396">
    <property type="entry name" value="Glycosyltr_51/Transpeptidase"/>
</dbReference>
<comment type="subcellular location">
    <subcellularLocation>
        <location evidence="2">Cell membrane</location>
        <topology evidence="2">Single-pass type II membrane protein</topology>
    </subcellularLocation>
</comment>
<evidence type="ECO:0000256" key="4">
    <source>
        <dbReference type="ARBA" id="ARBA00018638"/>
    </source>
</evidence>
<feature type="domain" description="Glycosyl transferase family 51" evidence="17">
    <location>
        <begin position="3"/>
        <end position="82"/>
    </location>
</feature>
<keyword evidence="5" id="KW-0121">Carboxypeptidase</keyword>
<evidence type="ECO:0000313" key="18">
    <source>
        <dbReference type="EMBL" id="SPF55675.1"/>
    </source>
</evidence>
<evidence type="ECO:0000256" key="2">
    <source>
        <dbReference type="ARBA" id="ARBA00004401"/>
    </source>
</evidence>
<evidence type="ECO:0000256" key="14">
    <source>
        <dbReference type="ARBA" id="ARBA00044770"/>
    </source>
</evidence>
<evidence type="ECO:0000259" key="16">
    <source>
        <dbReference type="Pfam" id="PF00905"/>
    </source>
</evidence>
<protein>
    <recommendedName>
        <fullName evidence="4">Penicillin-binding protein 1A</fullName>
        <ecNumber evidence="14">2.4.99.28</ecNumber>
        <ecNumber evidence="3">3.4.16.4</ecNumber>
    </recommendedName>
</protein>
<dbReference type="EMBL" id="OMOF01000830">
    <property type="protein sequence ID" value="SPF55675.1"/>
    <property type="molecule type" value="Genomic_DNA"/>
</dbReference>
<dbReference type="GO" id="GO:0005886">
    <property type="term" value="C:plasma membrane"/>
    <property type="evidence" value="ECO:0007669"/>
    <property type="project" value="UniProtKB-SubCell"/>
</dbReference>
<dbReference type="GO" id="GO:0008658">
    <property type="term" value="F:penicillin binding"/>
    <property type="evidence" value="ECO:0007669"/>
    <property type="project" value="InterPro"/>
</dbReference>
<keyword evidence="10" id="KW-0735">Signal-anchor</keyword>
<evidence type="ECO:0000256" key="9">
    <source>
        <dbReference type="ARBA" id="ARBA00022801"/>
    </source>
</evidence>
<dbReference type="UniPathway" id="UPA00219"/>
<dbReference type="Gene3D" id="1.10.3810.10">
    <property type="entry name" value="Biosynthetic peptidoglycan transglycosylase-like"/>
    <property type="match status" value="1"/>
</dbReference>
<dbReference type="SUPFAM" id="SSF56601">
    <property type="entry name" value="beta-lactamase/transpeptidase-like"/>
    <property type="match status" value="1"/>
</dbReference>
<dbReference type="InterPro" id="IPR001264">
    <property type="entry name" value="Glyco_trans_51"/>
</dbReference>
<name>A0A2U3LUQ9_9FIRM</name>
<accession>A0A2U3LUQ9</accession>
<keyword evidence="11" id="KW-0046">Antibiotic resistance</keyword>
<evidence type="ECO:0000256" key="6">
    <source>
        <dbReference type="ARBA" id="ARBA00022670"/>
    </source>
</evidence>
<evidence type="ECO:0000313" key="19">
    <source>
        <dbReference type="Proteomes" id="UP000238916"/>
    </source>
</evidence>
<keyword evidence="10" id="KW-0812">Transmembrane</keyword>
<evidence type="ECO:0000256" key="8">
    <source>
        <dbReference type="ARBA" id="ARBA00022679"/>
    </source>
</evidence>
<dbReference type="GO" id="GO:0009252">
    <property type="term" value="P:peptidoglycan biosynthetic process"/>
    <property type="evidence" value="ECO:0007669"/>
    <property type="project" value="UniProtKB-UniPathway"/>
</dbReference>
<comment type="catalytic activity">
    <reaction evidence="15">
        <text>[GlcNAc-(1-&gt;4)-Mur2Ac(oyl-L-Ala-gamma-D-Glu-L-Lys-D-Ala-D-Ala)](n)-di-trans,octa-cis-undecaprenyl diphosphate + beta-D-GlcNAc-(1-&gt;4)-Mur2Ac(oyl-L-Ala-gamma-D-Glu-L-Lys-D-Ala-D-Ala)-di-trans,octa-cis-undecaprenyl diphosphate = [GlcNAc-(1-&gt;4)-Mur2Ac(oyl-L-Ala-gamma-D-Glu-L-Lys-D-Ala-D-Ala)](n+1)-di-trans,octa-cis-undecaprenyl diphosphate + di-trans,octa-cis-undecaprenyl diphosphate + H(+)</text>
        <dbReference type="Rhea" id="RHEA:23708"/>
        <dbReference type="Rhea" id="RHEA-COMP:9602"/>
        <dbReference type="Rhea" id="RHEA-COMP:9603"/>
        <dbReference type="ChEBI" id="CHEBI:15378"/>
        <dbReference type="ChEBI" id="CHEBI:58405"/>
        <dbReference type="ChEBI" id="CHEBI:60033"/>
        <dbReference type="ChEBI" id="CHEBI:78435"/>
        <dbReference type="EC" id="2.4.99.28"/>
    </reaction>
</comment>
<evidence type="ECO:0000259" key="17">
    <source>
        <dbReference type="Pfam" id="PF00912"/>
    </source>
</evidence>
<dbReference type="GO" id="GO:0009002">
    <property type="term" value="F:serine-type D-Ala-D-Ala carboxypeptidase activity"/>
    <property type="evidence" value="ECO:0007669"/>
    <property type="project" value="UniProtKB-EC"/>
</dbReference>
<evidence type="ECO:0000256" key="10">
    <source>
        <dbReference type="ARBA" id="ARBA00022968"/>
    </source>
</evidence>
<evidence type="ECO:0000256" key="1">
    <source>
        <dbReference type="ARBA" id="ARBA00002624"/>
    </source>
</evidence>
<keyword evidence="7 18" id="KW-0328">Glycosyltransferase</keyword>
<dbReference type="AlphaFoldDB" id="A0A2U3LUQ9"/>
<evidence type="ECO:0000256" key="11">
    <source>
        <dbReference type="ARBA" id="ARBA00023251"/>
    </source>
</evidence>
<feature type="domain" description="Penicillin-binding protein transpeptidase" evidence="16">
    <location>
        <begin position="208"/>
        <end position="451"/>
    </location>
</feature>
<keyword evidence="9" id="KW-0378">Hydrolase</keyword>
<keyword evidence="8 18" id="KW-0808">Transferase</keyword>
<dbReference type="PANTHER" id="PTHR32282">
    <property type="entry name" value="BINDING PROTEIN TRANSPEPTIDASE, PUTATIVE-RELATED"/>
    <property type="match status" value="1"/>
</dbReference>
<dbReference type="SUPFAM" id="SSF53955">
    <property type="entry name" value="Lysozyme-like"/>
    <property type="match status" value="1"/>
</dbReference>
<evidence type="ECO:0000256" key="12">
    <source>
        <dbReference type="ARBA" id="ARBA00023268"/>
    </source>
</evidence>
<evidence type="ECO:0000256" key="15">
    <source>
        <dbReference type="ARBA" id="ARBA00049902"/>
    </source>
</evidence>
<dbReference type="InterPro" id="IPR001460">
    <property type="entry name" value="PCN-bd_Tpept"/>
</dbReference>
<dbReference type="GO" id="GO:0046677">
    <property type="term" value="P:response to antibiotic"/>
    <property type="evidence" value="ECO:0007669"/>
    <property type="project" value="UniProtKB-KW"/>
</dbReference>